<name>A0A2T0VZ13_9RHOB</name>
<evidence type="ECO:0000256" key="4">
    <source>
        <dbReference type="ARBA" id="ARBA00022989"/>
    </source>
</evidence>
<evidence type="ECO:0000313" key="8">
    <source>
        <dbReference type="Proteomes" id="UP000238007"/>
    </source>
</evidence>
<feature type="transmembrane region" description="Helical" evidence="6">
    <location>
        <begin position="191"/>
        <end position="215"/>
    </location>
</feature>
<feature type="transmembrane region" description="Helical" evidence="6">
    <location>
        <begin position="384"/>
        <end position="408"/>
    </location>
</feature>
<dbReference type="PANTHER" id="PTHR43243">
    <property type="entry name" value="INNER MEMBRANE TRANSPORTER YGJI-RELATED"/>
    <property type="match status" value="1"/>
</dbReference>
<keyword evidence="2" id="KW-0813">Transport</keyword>
<dbReference type="GO" id="GO:0015171">
    <property type="term" value="F:amino acid transmembrane transporter activity"/>
    <property type="evidence" value="ECO:0007669"/>
    <property type="project" value="TreeGrafter"/>
</dbReference>
<organism evidence="7 8">
    <name type="scientific">Yoonia maritima</name>
    <dbReference type="NCBI Taxonomy" id="1435347"/>
    <lineage>
        <taxon>Bacteria</taxon>
        <taxon>Pseudomonadati</taxon>
        <taxon>Pseudomonadota</taxon>
        <taxon>Alphaproteobacteria</taxon>
        <taxon>Rhodobacterales</taxon>
        <taxon>Paracoccaceae</taxon>
        <taxon>Yoonia</taxon>
    </lineage>
</organism>
<dbReference type="InterPro" id="IPR002293">
    <property type="entry name" value="AA/rel_permease1"/>
</dbReference>
<keyword evidence="3 6" id="KW-0812">Transmembrane</keyword>
<keyword evidence="8" id="KW-1185">Reference proteome</keyword>
<keyword evidence="4 6" id="KW-1133">Transmembrane helix</keyword>
<dbReference type="OrthoDB" id="7065842at2"/>
<evidence type="ECO:0000256" key="2">
    <source>
        <dbReference type="ARBA" id="ARBA00022448"/>
    </source>
</evidence>
<feature type="transmembrane region" description="Helical" evidence="6">
    <location>
        <begin position="326"/>
        <end position="347"/>
    </location>
</feature>
<feature type="transmembrane region" description="Helical" evidence="6">
    <location>
        <begin position="12"/>
        <end position="36"/>
    </location>
</feature>
<feature type="transmembrane region" description="Helical" evidence="6">
    <location>
        <begin position="279"/>
        <end position="305"/>
    </location>
</feature>
<feature type="transmembrane region" description="Helical" evidence="6">
    <location>
        <begin position="87"/>
        <end position="118"/>
    </location>
</feature>
<feature type="transmembrane region" description="Helical" evidence="6">
    <location>
        <begin position="353"/>
        <end position="372"/>
    </location>
</feature>
<feature type="transmembrane region" description="Helical" evidence="6">
    <location>
        <begin position="42"/>
        <end position="66"/>
    </location>
</feature>
<accession>A0A2T0VZ13</accession>
<feature type="transmembrane region" description="Helical" evidence="6">
    <location>
        <begin position="124"/>
        <end position="142"/>
    </location>
</feature>
<protein>
    <submittedName>
        <fullName evidence="7">Amino acid permease</fullName>
    </submittedName>
</protein>
<dbReference type="AlphaFoldDB" id="A0A2T0VZ13"/>
<evidence type="ECO:0000313" key="7">
    <source>
        <dbReference type="EMBL" id="PRY77573.1"/>
    </source>
</evidence>
<evidence type="ECO:0000256" key="1">
    <source>
        <dbReference type="ARBA" id="ARBA00004141"/>
    </source>
</evidence>
<dbReference type="GO" id="GO:0016020">
    <property type="term" value="C:membrane"/>
    <property type="evidence" value="ECO:0007669"/>
    <property type="project" value="UniProtKB-SubCell"/>
</dbReference>
<feature type="transmembrane region" description="Helical" evidence="6">
    <location>
        <begin position="227"/>
        <end position="251"/>
    </location>
</feature>
<comment type="caution">
    <text evidence="7">The sequence shown here is derived from an EMBL/GenBank/DDBJ whole genome shotgun (WGS) entry which is preliminary data.</text>
</comment>
<evidence type="ECO:0000256" key="5">
    <source>
        <dbReference type="ARBA" id="ARBA00023136"/>
    </source>
</evidence>
<dbReference type="PANTHER" id="PTHR43243:SF4">
    <property type="entry name" value="CATIONIC AMINO ACID TRANSPORTER 4"/>
    <property type="match status" value="1"/>
</dbReference>
<reference evidence="7 8" key="1">
    <citation type="submission" date="2018-03" db="EMBL/GenBank/DDBJ databases">
        <title>Genomic Encyclopedia of Archaeal and Bacterial Type Strains, Phase II (KMG-II): from individual species to whole genera.</title>
        <authorList>
            <person name="Goeker M."/>
        </authorList>
    </citation>
    <scope>NUCLEOTIDE SEQUENCE [LARGE SCALE GENOMIC DNA]</scope>
    <source>
        <strain evidence="7 8">DSM 101533</strain>
    </source>
</reference>
<dbReference type="Gene3D" id="1.20.1740.10">
    <property type="entry name" value="Amino acid/polyamine transporter I"/>
    <property type="match status" value="1"/>
</dbReference>
<dbReference type="PIRSF" id="PIRSF006060">
    <property type="entry name" value="AA_transporter"/>
    <property type="match status" value="1"/>
</dbReference>
<dbReference type="Proteomes" id="UP000238007">
    <property type="component" value="Unassembled WGS sequence"/>
</dbReference>
<evidence type="ECO:0000256" key="3">
    <source>
        <dbReference type="ARBA" id="ARBA00022692"/>
    </source>
</evidence>
<dbReference type="RefSeq" id="WP_106357063.1">
    <property type="nucleotide sequence ID" value="NZ_PVTP01000005.1"/>
</dbReference>
<keyword evidence="5 6" id="KW-0472">Membrane</keyword>
<evidence type="ECO:0000256" key="6">
    <source>
        <dbReference type="SAM" id="Phobius"/>
    </source>
</evidence>
<gene>
    <name evidence="7" type="ORF">CLV80_10556</name>
</gene>
<proteinExistence type="predicted"/>
<feature type="transmembrane region" description="Helical" evidence="6">
    <location>
        <begin position="149"/>
        <end position="171"/>
    </location>
</feature>
<dbReference type="Pfam" id="PF13520">
    <property type="entry name" value="AA_permease_2"/>
    <property type="match status" value="1"/>
</dbReference>
<dbReference type="EMBL" id="PVTP01000005">
    <property type="protein sequence ID" value="PRY77573.1"/>
    <property type="molecule type" value="Genomic_DNA"/>
</dbReference>
<comment type="subcellular location">
    <subcellularLocation>
        <location evidence="1">Membrane</location>
        <topology evidence="1">Multi-pass membrane protein</topology>
    </subcellularLocation>
</comment>
<sequence>MPSDTTTPELRRAIGLPLLVLYGLGITIGAGIYVLIGEAAAAAGVYAPAAFLVAAGVMTFSALSFAEFSGRIPLSAGEAVYVEAGFGWSWLTLGVGLSIIFAATIAGAAISLGCAGYVAELVPLPEPIIVTAIILTMGWIAAKGVQESVTFAGVLTVIEILGLLVIIYAGYRVDPAMMAEINTVIPPISDGFAMTGVLSASLIAFFAFIGFDNVVNLAEEARNPRKIMPWAIGISLAVVTVIYFFVMLVAVRALPQEELIASKAPIGLLFERLTGMSPFAITLIAIVATMNGVVIEIIMAARVAYGLAKGGKLPTVLGRVDPKRRTPLNATIIITSAMLVSALIVPLDFLVSLTSQIILAIFVLVNMALVRVKWRGDPVPDGIFTVPIFIPVIGAISCLFLLIGPIWIN</sequence>